<name>A0A6G7Y605_9ACTN</name>
<keyword evidence="3" id="KW-1185">Reference proteome</keyword>
<evidence type="ECO:0000313" key="2">
    <source>
        <dbReference type="EMBL" id="QIK72230.1"/>
    </source>
</evidence>
<dbReference type="RefSeq" id="WP_166233306.1">
    <property type="nucleotide sequence ID" value="NZ_CP049865.1"/>
</dbReference>
<keyword evidence="1" id="KW-0175">Coiled coil</keyword>
<feature type="coiled-coil region" evidence="1">
    <location>
        <begin position="15"/>
        <end position="45"/>
    </location>
</feature>
<proteinExistence type="predicted"/>
<dbReference type="AlphaFoldDB" id="A0A6G7Y605"/>
<protein>
    <submittedName>
        <fullName evidence="2">Uncharacterized protein</fullName>
    </submittedName>
</protein>
<dbReference type="Proteomes" id="UP000501058">
    <property type="component" value="Chromosome"/>
</dbReference>
<organism evidence="2 3">
    <name type="scientific">Propioniciclava coleopterorum</name>
    <dbReference type="NCBI Taxonomy" id="2714937"/>
    <lineage>
        <taxon>Bacteria</taxon>
        <taxon>Bacillati</taxon>
        <taxon>Actinomycetota</taxon>
        <taxon>Actinomycetes</taxon>
        <taxon>Propionibacteriales</taxon>
        <taxon>Propionibacteriaceae</taxon>
        <taxon>Propioniciclava</taxon>
    </lineage>
</organism>
<evidence type="ECO:0000313" key="3">
    <source>
        <dbReference type="Proteomes" id="UP000501058"/>
    </source>
</evidence>
<accession>A0A6G7Y605</accession>
<gene>
    <name evidence="2" type="ORF">G7070_08040</name>
</gene>
<dbReference type="KEGG" id="prv:G7070_08040"/>
<sequence length="64" mass="7254">MTKDLRATARLFDVANTDEEVIDSLERLLDTLKRARQAKAELAGLPPAELRATLMFRANRRASR</sequence>
<reference evidence="2 3" key="1">
    <citation type="submission" date="2020-03" db="EMBL/GenBank/DDBJ databases">
        <title>Propioniciclava sp. nov., isolated from Hydrophilus acuminatus.</title>
        <authorList>
            <person name="Hyun D.-W."/>
            <person name="Bae J.-W."/>
        </authorList>
    </citation>
    <scope>NUCLEOTIDE SEQUENCE [LARGE SCALE GENOMIC DNA]</scope>
    <source>
        <strain evidence="2 3">HDW11</strain>
    </source>
</reference>
<dbReference type="EMBL" id="CP049865">
    <property type="protein sequence ID" value="QIK72230.1"/>
    <property type="molecule type" value="Genomic_DNA"/>
</dbReference>
<evidence type="ECO:0000256" key="1">
    <source>
        <dbReference type="SAM" id="Coils"/>
    </source>
</evidence>